<name>A0AAV2MEM7_KNICA</name>
<reference evidence="2 3" key="1">
    <citation type="submission" date="2024-04" db="EMBL/GenBank/DDBJ databases">
        <authorList>
            <person name="Waldvogel A.-M."/>
            <person name="Schoenle A."/>
        </authorList>
    </citation>
    <scope>NUCLEOTIDE SEQUENCE [LARGE SCALE GENOMIC DNA]</scope>
</reference>
<proteinExistence type="predicted"/>
<feature type="region of interest" description="Disordered" evidence="1">
    <location>
        <begin position="152"/>
        <end position="185"/>
    </location>
</feature>
<organism evidence="2 3">
    <name type="scientific">Knipowitschia caucasica</name>
    <name type="common">Caucasian dwarf goby</name>
    <name type="synonym">Pomatoschistus caucasicus</name>
    <dbReference type="NCBI Taxonomy" id="637954"/>
    <lineage>
        <taxon>Eukaryota</taxon>
        <taxon>Metazoa</taxon>
        <taxon>Chordata</taxon>
        <taxon>Craniata</taxon>
        <taxon>Vertebrata</taxon>
        <taxon>Euteleostomi</taxon>
        <taxon>Actinopterygii</taxon>
        <taxon>Neopterygii</taxon>
        <taxon>Teleostei</taxon>
        <taxon>Neoteleostei</taxon>
        <taxon>Acanthomorphata</taxon>
        <taxon>Gobiaria</taxon>
        <taxon>Gobiiformes</taxon>
        <taxon>Gobioidei</taxon>
        <taxon>Gobiidae</taxon>
        <taxon>Gobiinae</taxon>
        <taxon>Knipowitschia</taxon>
    </lineage>
</organism>
<feature type="region of interest" description="Disordered" evidence="1">
    <location>
        <begin position="1"/>
        <end position="40"/>
    </location>
</feature>
<dbReference type="Proteomes" id="UP001497482">
    <property type="component" value="Chromosome 7"/>
</dbReference>
<evidence type="ECO:0000256" key="1">
    <source>
        <dbReference type="SAM" id="MobiDB-lite"/>
    </source>
</evidence>
<evidence type="ECO:0000313" key="2">
    <source>
        <dbReference type="EMBL" id="CAL1611536.1"/>
    </source>
</evidence>
<keyword evidence="3" id="KW-1185">Reference proteome</keyword>
<gene>
    <name evidence="2" type="ORF">KC01_LOCUS37937</name>
</gene>
<accession>A0AAV2MEM7</accession>
<protein>
    <submittedName>
        <fullName evidence="2">Uncharacterized protein</fullName>
    </submittedName>
</protein>
<dbReference type="EMBL" id="OZ035829">
    <property type="protein sequence ID" value="CAL1611536.1"/>
    <property type="molecule type" value="Genomic_DNA"/>
</dbReference>
<sequence>MEHRDVTAPPSPGVPSREGGWTKGPGGPLRHTVSAGGGHVSCRPDVISTGLLTTRDSAAVPPPGSCLMEGGGRAPGVGNPVEVGGGCVAPREPPMGLSGPGGLVKGGRWITERGYGSGCHPGQRSLPLSRLRNGWWASRLGLHVRAEEGHLRGGQVQQLPPLRLPDISQPKPKVPGPTWAAAMERPPSTASVWHMRRDAAKVVLACDRRSPLSAWSEESNISRAPVMNAM</sequence>
<evidence type="ECO:0000313" key="3">
    <source>
        <dbReference type="Proteomes" id="UP001497482"/>
    </source>
</evidence>
<dbReference type="AlphaFoldDB" id="A0AAV2MEM7"/>